<dbReference type="AlphaFoldDB" id="A0A2I0WUX1"/>
<proteinExistence type="predicted"/>
<evidence type="ECO:0000313" key="2">
    <source>
        <dbReference type="Proteomes" id="UP000233837"/>
    </source>
</evidence>
<dbReference type="Proteomes" id="UP000233837">
    <property type="component" value="Unassembled WGS sequence"/>
</dbReference>
<protein>
    <submittedName>
        <fullName evidence="1">Uncharacterized protein</fullName>
    </submittedName>
</protein>
<accession>A0A2I0WUX1</accession>
<evidence type="ECO:0000313" key="1">
    <source>
        <dbReference type="EMBL" id="PKU79466.1"/>
    </source>
</evidence>
<organism evidence="1 2">
    <name type="scientific">Dendrobium catenatum</name>
    <dbReference type="NCBI Taxonomy" id="906689"/>
    <lineage>
        <taxon>Eukaryota</taxon>
        <taxon>Viridiplantae</taxon>
        <taxon>Streptophyta</taxon>
        <taxon>Embryophyta</taxon>
        <taxon>Tracheophyta</taxon>
        <taxon>Spermatophyta</taxon>
        <taxon>Magnoliopsida</taxon>
        <taxon>Liliopsida</taxon>
        <taxon>Asparagales</taxon>
        <taxon>Orchidaceae</taxon>
        <taxon>Epidendroideae</taxon>
        <taxon>Malaxideae</taxon>
        <taxon>Dendrobiinae</taxon>
        <taxon>Dendrobium</taxon>
    </lineage>
</organism>
<reference evidence="1 2" key="2">
    <citation type="journal article" date="2017" name="Nature">
        <title>The Apostasia genome and the evolution of orchids.</title>
        <authorList>
            <person name="Zhang G.Q."/>
            <person name="Liu K.W."/>
            <person name="Li Z."/>
            <person name="Lohaus R."/>
            <person name="Hsiao Y.Y."/>
            <person name="Niu S.C."/>
            <person name="Wang J.Y."/>
            <person name="Lin Y.C."/>
            <person name="Xu Q."/>
            <person name="Chen L.J."/>
            <person name="Yoshida K."/>
            <person name="Fujiwara S."/>
            <person name="Wang Z.W."/>
            <person name="Zhang Y.Q."/>
            <person name="Mitsuda N."/>
            <person name="Wang M."/>
            <person name="Liu G.H."/>
            <person name="Pecoraro L."/>
            <person name="Huang H.X."/>
            <person name="Xiao X.J."/>
            <person name="Lin M."/>
            <person name="Wu X.Y."/>
            <person name="Wu W.L."/>
            <person name="Chen Y.Y."/>
            <person name="Chang S.B."/>
            <person name="Sakamoto S."/>
            <person name="Ohme-Takagi M."/>
            <person name="Yagi M."/>
            <person name="Zeng S.J."/>
            <person name="Shen C.Y."/>
            <person name="Yeh C.M."/>
            <person name="Luo Y.B."/>
            <person name="Tsai W.C."/>
            <person name="Van de Peer Y."/>
            <person name="Liu Z.J."/>
        </authorList>
    </citation>
    <scope>NUCLEOTIDE SEQUENCE [LARGE SCALE GENOMIC DNA]</scope>
    <source>
        <tissue evidence="1">The whole plant</tissue>
    </source>
</reference>
<sequence length="66" mass="7388">MPNDLLDRCSHCLFLIPLPGQKCQHVQRIQNHNKPRRPLPLLLHTVIALSEPSPISPITASTVSPF</sequence>
<gene>
    <name evidence="1" type="ORF">MA16_Dca000811</name>
</gene>
<keyword evidence="2" id="KW-1185">Reference proteome</keyword>
<dbReference type="EMBL" id="KZ502442">
    <property type="protein sequence ID" value="PKU79466.1"/>
    <property type="molecule type" value="Genomic_DNA"/>
</dbReference>
<name>A0A2I0WUX1_9ASPA</name>
<reference evidence="1 2" key="1">
    <citation type="journal article" date="2016" name="Sci. Rep.">
        <title>The Dendrobium catenatum Lindl. genome sequence provides insights into polysaccharide synthase, floral development and adaptive evolution.</title>
        <authorList>
            <person name="Zhang G.Q."/>
            <person name="Xu Q."/>
            <person name="Bian C."/>
            <person name="Tsai W.C."/>
            <person name="Yeh C.M."/>
            <person name="Liu K.W."/>
            <person name="Yoshida K."/>
            <person name="Zhang L.S."/>
            <person name="Chang S.B."/>
            <person name="Chen F."/>
            <person name="Shi Y."/>
            <person name="Su Y.Y."/>
            <person name="Zhang Y.Q."/>
            <person name="Chen L.J."/>
            <person name="Yin Y."/>
            <person name="Lin M."/>
            <person name="Huang H."/>
            <person name="Deng H."/>
            <person name="Wang Z.W."/>
            <person name="Zhu S.L."/>
            <person name="Zhao X."/>
            <person name="Deng C."/>
            <person name="Niu S.C."/>
            <person name="Huang J."/>
            <person name="Wang M."/>
            <person name="Liu G.H."/>
            <person name="Yang H.J."/>
            <person name="Xiao X.J."/>
            <person name="Hsiao Y.Y."/>
            <person name="Wu W.L."/>
            <person name="Chen Y.Y."/>
            <person name="Mitsuda N."/>
            <person name="Ohme-Takagi M."/>
            <person name="Luo Y.B."/>
            <person name="Van de Peer Y."/>
            <person name="Liu Z.J."/>
        </authorList>
    </citation>
    <scope>NUCLEOTIDE SEQUENCE [LARGE SCALE GENOMIC DNA]</scope>
    <source>
        <tissue evidence="1">The whole plant</tissue>
    </source>
</reference>